<evidence type="ECO:0000256" key="1">
    <source>
        <dbReference type="ARBA" id="ARBA00004479"/>
    </source>
</evidence>
<dbReference type="InterPro" id="IPR037055">
    <property type="entry name" value="MHC_I-like_Ag-recog_sf"/>
</dbReference>
<evidence type="ECO:0000259" key="14">
    <source>
        <dbReference type="PROSITE" id="PS50835"/>
    </source>
</evidence>
<feature type="domain" description="Ig-like" evidence="14">
    <location>
        <begin position="203"/>
        <end position="282"/>
    </location>
</feature>
<evidence type="ECO:0000256" key="6">
    <source>
        <dbReference type="ARBA" id="ARBA00022989"/>
    </source>
</evidence>
<accession>Q76LI7</accession>
<feature type="chain" id="PRO_5004286170" evidence="13">
    <location>
        <begin position="22"/>
        <end position="355"/>
    </location>
</feature>
<dbReference type="FunFam" id="2.60.40.10:FF:000204">
    <property type="entry name" value="Major histocompatibility complex, class I-related protein"/>
    <property type="match status" value="1"/>
</dbReference>
<sequence>MGSWGALELGLLLCAVCGAAGELHTLRYFQTAMTDPGPELPWFFEVGYVDGEIFMHYNSTGRRYVPRTEWMAASMDQQYWDGQTEIAQSNEQKDRMSLVNLAWLYNQTSESHTWQRMAGCDILEDGTNRGYYQYGYDGKDFIAFDKDTMTFTAAVPEAVPTKRKWEEGGDAERQKHYLEEICPQWLWRYVEHGKAELGRTEQPEVRVWGKEADGILTLSCRAHGFYPRPIAVSWVKDGAVLGQDTHSGGIVPNSDGTYHTWVTIDALPEDGDKYQCRVEHASLPQPGLYPWKWPQPSLVPIIVRVVIPIVVIAITAGIGFTIYRRHAGKKEKGYNAAPSQDGGSSSSCTGSNQTL</sequence>
<dbReference type="PANTHER" id="PTHR16675:SF242">
    <property type="entry name" value="MAJOR HISTOCOMPATIBILITY COMPLEX CLASS I-RELATED GENE PROTEIN"/>
    <property type="match status" value="1"/>
</dbReference>
<dbReference type="PANTHER" id="PTHR16675">
    <property type="entry name" value="MHC CLASS I-RELATED"/>
    <property type="match status" value="1"/>
</dbReference>
<dbReference type="InterPro" id="IPR003597">
    <property type="entry name" value="Ig_C1-set"/>
</dbReference>
<keyword evidence="5" id="KW-0391">Immunity</keyword>
<dbReference type="PROSITE" id="PS50835">
    <property type="entry name" value="IG_LIKE"/>
    <property type="match status" value="1"/>
</dbReference>
<comment type="subcellular location">
    <subcellularLocation>
        <location evidence="1">Membrane</location>
        <topology evidence="1">Single-pass type I membrane protein</topology>
    </subcellularLocation>
</comment>
<dbReference type="SUPFAM" id="SSF48726">
    <property type="entry name" value="Immunoglobulin"/>
    <property type="match status" value="1"/>
</dbReference>
<dbReference type="InterPro" id="IPR011161">
    <property type="entry name" value="MHC_I-like_Ag-recog"/>
</dbReference>
<dbReference type="InterPro" id="IPR007110">
    <property type="entry name" value="Ig-like_dom"/>
</dbReference>
<organism evidence="15">
    <name type="scientific">Coturnix japonica</name>
    <name type="common">Japanese quail</name>
    <name type="synonym">Coturnix coturnix japonica</name>
    <dbReference type="NCBI Taxonomy" id="93934"/>
    <lineage>
        <taxon>Eukaryota</taxon>
        <taxon>Metazoa</taxon>
        <taxon>Chordata</taxon>
        <taxon>Craniata</taxon>
        <taxon>Vertebrata</taxon>
        <taxon>Euteleostomi</taxon>
        <taxon>Archelosauria</taxon>
        <taxon>Archosauria</taxon>
        <taxon>Dinosauria</taxon>
        <taxon>Saurischia</taxon>
        <taxon>Theropoda</taxon>
        <taxon>Coelurosauria</taxon>
        <taxon>Aves</taxon>
        <taxon>Neognathae</taxon>
        <taxon>Galloanserae</taxon>
        <taxon>Galliformes</taxon>
        <taxon>Phasianidae</taxon>
        <taxon>Perdicinae</taxon>
        <taxon>Coturnix</taxon>
    </lineage>
</organism>
<dbReference type="AlphaFoldDB" id="Q76LI7"/>
<dbReference type="GO" id="GO:0006955">
    <property type="term" value="P:immune response"/>
    <property type="evidence" value="ECO:0007669"/>
    <property type="project" value="TreeGrafter"/>
</dbReference>
<dbReference type="InterPro" id="IPR011162">
    <property type="entry name" value="MHC_I/II-like_Ag-recog"/>
</dbReference>
<evidence type="ECO:0000256" key="12">
    <source>
        <dbReference type="SAM" id="Phobius"/>
    </source>
</evidence>
<evidence type="ECO:0000256" key="9">
    <source>
        <dbReference type="ARBA" id="ARBA00023180"/>
    </source>
</evidence>
<dbReference type="PROSITE" id="PS00290">
    <property type="entry name" value="IG_MHC"/>
    <property type="match status" value="1"/>
</dbReference>
<comment type="similarity">
    <text evidence="10">Belongs to the MHC class I family.</text>
</comment>
<dbReference type="EMBL" id="AB078884">
    <property type="protein sequence ID" value="BAC82519.1"/>
    <property type="molecule type" value="Genomic_DNA"/>
</dbReference>
<evidence type="ECO:0000256" key="8">
    <source>
        <dbReference type="ARBA" id="ARBA00023157"/>
    </source>
</evidence>
<reference evidence="15" key="1">
    <citation type="journal article" date="2004" name="J. Immunol.">
        <title>Comparative genomic analysis of two avian (quail and chicken) MHC regions.</title>
        <authorList>
            <person name="Shiina T."/>
            <person name="Shimizu S."/>
            <person name="Hosomichi K."/>
            <person name="Kohara S."/>
            <person name="Watanabe S."/>
            <person name="Hanzawa K."/>
            <person name="Beck S."/>
            <person name="Kulski J.K."/>
            <person name="Inoko H."/>
        </authorList>
    </citation>
    <scope>NUCLEOTIDE SEQUENCE</scope>
    <source>
        <strain evidence="15">H line</strain>
    </source>
</reference>
<keyword evidence="8" id="KW-1015">Disulfide bond</keyword>
<dbReference type="GO" id="GO:0005615">
    <property type="term" value="C:extracellular space"/>
    <property type="evidence" value="ECO:0007669"/>
    <property type="project" value="TreeGrafter"/>
</dbReference>
<dbReference type="InterPro" id="IPR013783">
    <property type="entry name" value="Ig-like_fold"/>
</dbReference>
<dbReference type="InterPro" id="IPR001039">
    <property type="entry name" value="MHC_I_a_a1/a2"/>
</dbReference>
<keyword evidence="9" id="KW-0325">Glycoprotein</keyword>
<name>Q76LI7_COTJA</name>
<dbReference type="InterPro" id="IPR050208">
    <property type="entry name" value="MHC_class-I_related"/>
</dbReference>
<keyword evidence="4 13" id="KW-0732">Signal</keyword>
<dbReference type="Pfam" id="PF07654">
    <property type="entry name" value="C1-set"/>
    <property type="match status" value="1"/>
</dbReference>
<keyword evidence="6 12" id="KW-1133">Transmembrane helix</keyword>
<keyword evidence="7 12" id="KW-0472">Membrane</keyword>
<keyword evidence="3 12" id="KW-0812">Transmembrane</keyword>
<proteinExistence type="inferred from homology"/>
<feature type="signal peptide" evidence="13">
    <location>
        <begin position="1"/>
        <end position="21"/>
    </location>
</feature>
<evidence type="ECO:0000256" key="11">
    <source>
        <dbReference type="SAM" id="MobiDB-lite"/>
    </source>
</evidence>
<evidence type="ECO:0000256" key="5">
    <source>
        <dbReference type="ARBA" id="ARBA00022859"/>
    </source>
</evidence>
<dbReference type="InterPro" id="IPR003006">
    <property type="entry name" value="Ig/MHC_CS"/>
</dbReference>
<dbReference type="SMART" id="SM00407">
    <property type="entry name" value="IGc1"/>
    <property type="match status" value="1"/>
</dbReference>
<dbReference type="SUPFAM" id="SSF54452">
    <property type="entry name" value="MHC antigen-recognition domain"/>
    <property type="match status" value="1"/>
</dbReference>
<gene>
    <name evidence="15" type="primary">Coja-B1</name>
</gene>
<dbReference type="FunFam" id="3.30.500.10:FF:000001">
    <property type="entry name" value="H-2 class I histocompatibility antigen, alpha chain"/>
    <property type="match status" value="1"/>
</dbReference>
<dbReference type="Gene3D" id="3.30.500.10">
    <property type="entry name" value="MHC class I-like antigen recognition-like"/>
    <property type="match status" value="1"/>
</dbReference>
<feature type="transmembrane region" description="Helical" evidence="12">
    <location>
        <begin position="301"/>
        <end position="323"/>
    </location>
</feature>
<dbReference type="GO" id="GO:0042612">
    <property type="term" value="C:MHC class I protein complex"/>
    <property type="evidence" value="ECO:0007669"/>
    <property type="project" value="UniProtKB-KW"/>
</dbReference>
<evidence type="ECO:0000313" key="15">
    <source>
        <dbReference type="EMBL" id="BAC82519.1"/>
    </source>
</evidence>
<evidence type="ECO:0000256" key="3">
    <source>
        <dbReference type="ARBA" id="ARBA00022692"/>
    </source>
</evidence>
<evidence type="ECO:0000256" key="13">
    <source>
        <dbReference type="SAM" id="SignalP"/>
    </source>
</evidence>
<evidence type="ECO:0000256" key="7">
    <source>
        <dbReference type="ARBA" id="ARBA00023136"/>
    </source>
</evidence>
<dbReference type="Gene3D" id="2.60.40.10">
    <property type="entry name" value="Immunoglobulins"/>
    <property type="match status" value="1"/>
</dbReference>
<dbReference type="GO" id="GO:0002474">
    <property type="term" value="P:antigen processing and presentation of peptide antigen via MHC class I"/>
    <property type="evidence" value="ECO:0007669"/>
    <property type="project" value="UniProtKB-KW"/>
</dbReference>
<protein>
    <submittedName>
        <fullName evidence="15">MHC class I alpha chain</fullName>
    </submittedName>
</protein>
<dbReference type="InterPro" id="IPR036179">
    <property type="entry name" value="Ig-like_dom_sf"/>
</dbReference>
<keyword evidence="2" id="KW-0490">MHC I</keyword>
<evidence type="ECO:0000256" key="10">
    <source>
        <dbReference type="RuleBase" id="RU004439"/>
    </source>
</evidence>
<feature type="compositionally biased region" description="Polar residues" evidence="11">
    <location>
        <begin position="337"/>
        <end position="355"/>
    </location>
</feature>
<evidence type="ECO:0000256" key="4">
    <source>
        <dbReference type="ARBA" id="ARBA00022729"/>
    </source>
</evidence>
<feature type="region of interest" description="Disordered" evidence="11">
    <location>
        <begin position="332"/>
        <end position="355"/>
    </location>
</feature>
<dbReference type="GO" id="GO:0009897">
    <property type="term" value="C:external side of plasma membrane"/>
    <property type="evidence" value="ECO:0007669"/>
    <property type="project" value="TreeGrafter"/>
</dbReference>
<dbReference type="CDD" id="cd21029">
    <property type="entry name" value="IgC1_CD1"/>
    <property type="match status" value="1"/>
</dbReference>
<dbReference type="PRINTS" id="PR01638">
    <property type="entry name" value="MHCCLASSI"/>
</dbReference>
<dbReference type="Pfam" id="PF00129">
    <property type="entry name" value="MHC_I"/>
    <property type="match status" value="1"/>
</dbReference>
<evidence type="ECO:0000256" key="2">
    <source>
        <dbReference type="ARBA" id="ARBA00022451"/>
    </source>
</evidence>